<dbReference type="Gene3D" id="1.10.260.30">
    <property type="entry name" value="Signal recognition particle, SRP54 subunit, M-domain"/>
    <property type="match status" value="1"/>
</dbReference>
<dbReference type="HOGENOM" id="CLU_009301_6_0_6"/>
<protein>
    <recommendedName>
        <fullName evidence="10">Signal recognition particle protein</fullName>
        <ecNumber evidence="10">3.6.5.4</ecNumber>
    </recommendedName>
    <alternativeName>
        <fullName evidence="10">Fifty-four homolog</fullName>
    </alternativeName>
</protein>
<dbReference type="HAMAP" id="MF_00306">
    <property type="entry name" value="SRP54"/>
    <property type="match status" value="1"/>
</dbReference>
<dbReference type="PROSITE" id="PS00300">
    <property type="entry name" value="SRP54"/>
    <property type="match status" value="1"/>
</dbReference>
<evidence type="ECO:0000256" key="6">
    <source>
        <dbReference type="ARBA" id="ARBA00023134"/>
    </source>
</evidence>
<dbReference type="Gene3D" id="1.20.120.140">
    <property type="entry name" value="Signal recognition particle SRP54, nucleotide-binding domain"/>
    <property type="match status" value="1"/>
</dbReference>
<evidence type="ECO:0000256" key="3">
    <source>
        <dbReference type="ARBA" id="ARBA00022741"/>
    </source>
</evidence>
<evidence type="ECO:0000313" key="12">
    <source>
        <dbReference type="EMBL" id="BAH83393.1"/>
    </source>
</evidence>
<feature type="domain" description="SRP54-type proteins GTP-binding" evidence="11">
    <location>
        <begin position="269"/>
        <end position="282"/>
    </location>
</feature>
<evidence type="ECO:0000256" key="9">
    <source>
        <dbReference type="ARBA" id="ARBA00048027"/>
    </source>
</evidence>
<dbReference type="Pfam" id="PF02978">
    <property type="entry name" value="SRP_SPB"/>
    <property type="match status" value="1"/>
</dbReference>
<dbReference type="CDD" id="cd18539">
    <property type="entry name" value="SRP_G"/>
    <property type="match status" value="1"/>
</dbReference>
<comment type="subcellular location">
    <subcellularLocation>
        <location evidence="10">Cytoplasm</location>
    </subcellularLocation>
    <text evidence="10">The SRP-RNC complex is targeted to the cytoplasmic membrane.</text>
</comment>
<keyword evidence="5 10" id="KW-0694">RNA-binding</keyword>
<dbReference type="InterPro" id="IPR022941">
    <property type="entry name" value="SRP54"/>
</dbReference>
<dbReference type="RefSeq" id="WP_041069720.1">
    <property type="nucleotide sequence ID" value="NZ_AP010872.1"/>
</dbReference>
<evidence type="ECO:0000256" key="1">
    <source>
        <dbReference type="ARBA" id="ARBA00005450"/>
    </source>
</evidence>
<accession>C5WDI7</accession>
<evidence type="ECO:0000256" key="7">
    <source>
        <dbReference type="ARBA" id="ARBA00023135"/>
    </source>
</evidence>
<dbReference type="NCBIfam" id="TIGR00959">
    <property type="entry name" value="ffh"/>
    <property type="match status" value="1"/>
</dbReference>
<dbReference type="KEGG" id="icp:ICMP_550"/>
<keyword evidence="7 10" id="KW-0733">Signal recognition particle</keyword>
<evidence type="ECO:0000256" key="10">
    <source>
        <dbReference type="HAMAP-Rule" id="MF_00306"/>
    </source>
</evidence>
<keyword evidence="3 10" id="KW-0547">Nucleotide-binding</keyword>
<comment type="function">
    <text evidence="10">Involved in targeting and insertion of nascent membrane proteins into the cytoplasmic membrane. Binds to the hydrophobic signal sequence of the ribosome-nascent chain (RNC) as it emerges from the ribosomes. The SRP-RNC complex is then targeted to the cytoplasmic membrane where it interacts with the SRP receptor FtsY. Interaction with FtsY leads to the transfer of the RNC complex to the Sec translocase for insertion into the membrane, the hydrolysis of GTP by both Ffh and FtsY, and the dissociation of the SRP-FtsY complex into the individual components.</text>
</comment>
<evidence type="ECO:0000256" key="4">
    <source>
        <dbReference type="ARBA" id="ARBA00022801"/>
    </source>
</evidence>
<proteinExistence type="inferred from homology"/>
<dbReference type="Pfam" id="PF02881">
    <property type="entry name" value="SRP54_N"/>
    <property type="match status" value="1"/>
</dbReference>
<dbReference type="Proteomes" id="UP000061704">
    <property type="component" value="Chromosome"/>
</dbReference>
<dbReference type="SMART" id="SM00962">
    <property type="entry name" value="SRP54"/>
    <property type="match status" value="1"/>
</dbReference>
<evidence type="ECO:0000256" key="8">
    <source>
        <dbReference type="ARBA" id="ARBA00023274"/>
    </source>
</evidence>
<dbReference type="InterPro" id="IPR036225">
    <property type="entry name" value="SRP/SRP_N"/>
</dbReference>
<sequence length="450" mass="50032">MFDNLTNSLSLSLHKIQGSGRLTENNIEDTLRNVRMTLLEADVALPVVREFINKVKIVALGQDINKNLTPGQTFIKIIQRELIKAISADNINLNLAIQPPAVILLAGLQGVGKTTSVGKLGKLIQEKRKKKVLVVSLDVYRPAAIKQLELLAHQAGIDFYASNTEDKPINIANGALNYAKINFYDVLLIDTPGCSHINEILIEEIKQIHTEVNPIETLFVLDATIGQNAANIGKAFNNILPITGIILTKVDSDARGGAVLSVCYITGKPIKFIGVGEKIDALEVFSPERIASRILGMGDILSLIDDIESKVNLQKAENLAKKLQSNKYFSLNDFLEQLQYMRSIGGMANLLDKLPAIKKVSYNMQLPINDQAMIKMEAIIKSMTNQEREHPEIIKSSRKRRIATGAGLHVQDVNRLLKQFHDIEKMISTLKKSKMSKMIHNLKKMLFQKN</sequence>
<dbReference type="Pfam" id="PF00448">
    <property type="entry name" value="SRP54"/>
    <property type="match status" value="1"/>
</dbReference>
<dbReference type="SUPFAM" id="SSF52540">
    <property type="entry name" value="P-loop containing nucleoside triphosphate hydrolases"/>
    <property type="match status" value="1"/>
</dbReference>
<dbReference type="AlphaFoldDB" id="C5WDI7"/>
<evidence type="ECO:0000256" key="5">
    <source>
        <dbReference type="ARBA" id="ARBA00022884"/>
    </source>
</evidence>
<keyword evidence="6 10" id="KW-0342">GTP-binding</keyword>
<dbReference type="InterPro" id="IPR004780">
    <property type="entry name" value="SRP"/>
</dbReference>
<comment type="subunit">
    <text evidence="10">Part of the signal recognition particle protein translocation system, which is composed of SRP and FtsY. SRP is a ribonucleoprotein composed of Ffh and a 4.5S RNA molecule.</text>
</comment>
<evidence type="ECO:0000259" key="11">
    <source>
        <dbReference type="PROSITE" id="PS00300"/>
    </source>
</evidence>
<dbReference type="InterPro" id="IPR027417">
    <property type="entry name" value="P-loop_NTPase"/>
</dbReference>
<dbReference type="SUPFAM" id="SSF47446">
    <property type="entry name" value="Signal peptide-binding domain"/>
    <property type="match status" value="1"/>
</dbReference>
<dbReference type="InterPro" id="IPR042101">
    <property type="entry name" value="SRP54_N_sf"/>
</dbReference>
<dbReference type="EMBL" id="AP010872">
    <property type="protein sequence ID" value="BAH83393.1"/>
    <property type="molecule type" value="Genomic_DNA"/>
</dbReference>
<keyword evidence="4 10" id="KW-0378">Hydrolase</keyword>
<gene>
    <name evidence="10 12" type="primary">ffh</name>
    <name evidence="12" type="ORF">ICMP_550</name>
</gene>
<dbReference type="GO" id="GO:0008312">
    <property type="term" value="F:7S RNA binding"/>
    <property type="evidence" value="ECO:0007669"/>
    <property type="project" value="InterPro"/>
</dbReference>
<dbReference type="InterPro" id="IPR000897">
    <property type="entry name" value="SRP54_GTPase_dom"/>
</dbReference>
<dbReference type="InterPro" id="IPR036891">
    <property type="entry name" value="Signal_recog_part_SRP54_M_sf"/>
</dbReference>
<dbReference type="STRING" id="476281.ICMP_550"/>
<dbReference type="SMART" id="SM00382">
    <property type="entry name" value="AAA"/>
    <property type="match status" value="1"/>
</dbReference>
<dbReference type="SUPFAM" id="SSF47364">
    <property type="entry name" value="Domain of the SRP/SRP receptor G-proteins"/>
    <property type="match status" value="1"/>
</dbReference>
<comment type="domain">
    <text evidence="10">Composed of three domains: the N-terminal N domain, which is responsible for interactions with the ribosome, the central G domain, which binds GTP, and the C-terminal M domain, which binds the RNA and the signal sequence of the RNC.</text>
</comment>
<dbReference type="Gene3D" id="3.40.50.300">
    <property type="entry name" value="P-loop containing nucleotide triphosphate hydrolases"/>
    <property type="match status" value="1"/>
</dbReference>
<dbReference type="GO" id="GO:0006614">
    <property type="term" value="P:SRP-dependent cotranslational protein targeting to membrane"/>
    <property type="evidence" value="ECO:0007669"/>
    <property type="project" value="InterPro"/>
</dbReference>
<dbReference type="SMART" id="SM00963">
    <property type="entry name" value="SRP54_N"/>
    <property type="match status" value="1"/>
</dbReference>
<dbReference type="OrthoDB" id="9804720at2"/>
<dbReference type="EC" id="3.6.5.4" evidence="10"/>
<name>C5WDI7_9ENTR</name>
<reference evidence="12 13" key="1">
    <citation type="journal article" date="2011" name="Genome Biol. Evol.">
        <title>Reductive evolution of bacterial genome in insect gut environment.</title>
        <authorList>
            <person name="Nikoh N."/>
            <person name="Hosokawa T."/>
            <person name="Ohshima K."/>
            <person name="Hattori M."/>
            <person name="Fukatsu T."/>
        </authorList>
    </citation>
    <scope>NUCLEOTIDE SEQUENCE [LARGE SCALE GENOMIC DNA]</scope>
    <source>
        <strain evidence="12 13">Mpkobe</strain>
    </source>
</reference>
<dbReference type="InterPro" id="IPR013822">
    <property type="entry name" value="Signal_recog_particl_SRP54_hlx"/>
</dbReference>
<comment type="caution">
    <text evidence="10">Lacks conserved residue(s) required for the propagation of feature annotation.</text>
</comment>
<comment type="catalytic activity">
    <reaction evidence="9 10">
        <text>GTP + H2O = GDP + phosphate + H(+)</text>
        <dbReference type="Rhea" id="RHEA:19669"/>
        <dbReference type="ChEBI" id="CHEBI:15377"/>
        <dbReference type="ChEBI" id="CHEBI:15378"/>
        <dbReference type="ChEBI" id="CHEBI:37565"/>
        <dbReference type="ChEBI" id="CHEBI:43474"/>
        <dbReference type="ChEBI" id="CHEBI:58189"/>
        <dbReference type="EC" id="3.6.5.4"/>
    </reaction>
</comment>
<dbReference type="InterPro" id="IPR004125">
    <property type="entry name" value="Signal_recog_particle_SRP54_M"/>
</dbReference>
<dbReference type="PANTHER" id="PTHR11564">
    <property type="entry name" value="SIGNAL RECOGNITION PARTICLE 54K PROTEIN SRP54"/>
    <property type="match status" value="1"/>
</dbReference>
<feature type="binding site" evidence="10">
    <location>
        <begin position="248"/>
        <end position="251"/>
    </location>
    <ligand>
        <name>GTP</name>
        <dbReference type="ChEBI" id="CHEBI:37565"/>
    </ligand>
</feature>
<evidence type="ECO:0000313" key="13">
    <source>
        <dbReference type="Proteomes" id="UP000061704"/>
    </source>
</evidence>
<feature type="binding site" evidence="10">
    <location>
        <begin position="107"/>
        <end position="114"/>
    </location>
    <ligand>
        <name>GTP</name>
        <dbReference type="ChEBI" id="CHEBI:37565"/>
    </ligand>
</feature>
<dbReference type="PANTHER" id="PTHR11564:SF5">
    <property type="entry name" value="SIGNAL RECOGNITION PARTICLE SUBUNIT SRP54"/>
    <property type="match status" value="1"/>
</dbReference>
<comment type="similarity">
    <text evidence="1 10">Belongs to the GTP-binding SRP family. SRP54 subfamily.</text>
</comment>
<evidence type="ECO:0000256" key="2">
    <source>
        <dbReference type="ARBA" id="ARBA00022490"/>
    </source>
</evidence>
<dbReference type="GO" id="GO:0005525">
    <property type="term" value="F:GTP binding"/>
    <property type="evidence" value="ECO:0007669"/>
    <property type="project" value="UniProtKB-UniRule"/>
</dbReference>
<keyword evidence="8 10" id="KW-0687">Ribonucleoprotein</keyword>
<keyword evidence="2 10" id="KW-0963">Cytoplasm</keyword>
<dbReference type="GO" id="GO:0048500">
    <property type="term" value="C:signal recognition particle"/>
    <property type="evidence" value="ECO:0007669"/>
    <property type="project" value="UniProtKB-UniRule"/>
</dbReference>
<dbReference type="InterPro" id="IPR003593">
    <property type="entry name" value="AAA+_ATPase"/>
</dbReference>
<organism evidence="12 13">
    <name type="scientific">Candidatus Ishikawaella capsulata Mpkobe</name>
    <dbReference type="NCBI Taxonomy" id="476281"/>
    <lineage>
        <taxon>Bacteria</taxon>
        <taxon>Pseudomonadati</taxon>
        <taxon>Pseudomonadota</taxon>
        <taxon>Gammaproteobacteria</taxon>
        <taxon>Enterobacterales</taxon>
        <taxon>Enterobacteriaceae</taxon>
        <taxon>Candidatus Ishikawella</taxon>
    </lineage>
</organism>
<dbReference type="GO" id="GO:0003924">
    <property type="term" value="F:GTPase activity"/>
    <property type="evidence" value="ECO:0007669"/>
    <property type="project" value="UniProtKB-UniRule"/>
</dbReference>
<keyword evidence="13" id="KW-1185">Reference proteome</keyword>